<name>A0A151Z4R7_TIELA</name>
<keyword evidence="2" id="KW-1185">Reference proteome</keyword>
<evidence type="ECO:0000313" key="2">
    <source>
        <dbReference type="Proteomes" id="UP000076078"/>
    </source>
</evidence>
<dbReference type="InParanoid" id="A0A151Z4R7"/>
<evidence type="ECO:0000313" key="1">
    <source>
        <dbReference type="EMBL" id="KYQ88794.1"/>
    </source>
</evidence>
<dbReference type="Proteomes" id="UP000076078">
    <property type="component" value="Unassembled WGS sequence"/>
</dbReference>
<proteinExistence type="predicted"/>
<dbReference type="FunCoup" id="A0A151Z4R7">
    <property type="interactions" value="1"/>
</dbReference>
<sequence length="259" mass="29101">MTTISIIGTAGRNKRNPLLISHFEYMCNKVKSFISQHELLSKSKEITLVSGGAAWADQIAVELYLEDPIKYNLILYLPCPIVEKENKYVYYDSNSSDWRLNPGRSSNNYHISFTKQIGKDSIGDIMKAKELGAVIDTSSNGFHSRNTKVAKSDYILAFTFGKGEIPEKSGTLDTWNKSKSTNKYHFTLPATFLTKPIASSETITTTATLPSVEKILSKRSFDSFLLSSPTTEHNNNECDLTKKKLKSDTLITDFFQKIK</sequence>
<reference evidence="1 2" key="1">
    <citation type="submission" date="2015-12" db="EMBL/GenBank/DDBJ databases">
        <title>Dictyostelia acquired genes for synthesis and detection of signals that induce cell-type specialization by lateral gene transfer from prokaryotes.</title>
        <authorList>
            <person name="Gloeckner G."/>
            <person name="Schaap P."/>
        </authorList>
    </citation>
    <scope>NUCLEOTIDE SEQUENCE [LARGE SCALE GENOMIC DNA]</scope>
    <source>
        <strain evidence="1 2">TK</strain>
    </source>
</reference>
<organism evidence="1 2">
    <name type="scientific">Tieghemostelium lacteum</name>
    <name type="common">Slime mold</name>
    <name type="synonym">Dictyostelium lacteum</name>
    <dbReference type="NCBI Taxonomy" id="361077"/>
    <lineage>
        <taxon>Eukaryota</taxon>
        <taxon>Amoebozoa</taxon>
        <taxon>Evosea</taxon>
        <taxon>Eumycetozoa</taxon>
        <taxon>Dictyostelia</taxon>
        <taxon>Dictyosteliales</taxon>
        <taxon>Raperosteliaceae</taxon>
        <taxon>Tieghemostelium</taxon>
    </lineage>
</organism>
<dbReference type="OrthoDB" id="2134456at2759"/>
<accession>A0A151Z4R7</accession>
<dbReference type="OMA" id="LISHFEY"/>
<dbReference type="EMBL" id="LODT01000047">
    <property type="protein sequence ID" value="KYQ88794.1"/>
    <property type="molecule type" value="Genomic_DNA"/>
</dbReference>
<gene>
    <name evidence="1" type="ORF">DLAC_10591</name>
</gene>
<comment type="caution">
    <text evidence="1">The sequence shown here is derived from an EMBL/GenBank/DDBJ whole genome shotgun (WGS) entry which is preliminary data.</text>
</comment>
<dbReference type="AlphaFoldDB" id="A0A151Z4R7"/>
<protein>
    <submittedName>
        <fullName evidence="1">Uncharacterized protein</fullName>
    </submittedName>
</protein>